<feature type="compositionally biased region" description="Low complexity" evidence="1">
    <location>
        <begin position="1"/>
        <end position="13"/>
    </location>
</feature>
<dbReference type="InterPro" id="IPR012341">
    <property type="entry name" value="6hp_glycosidase-like_sf"/>
</dbReference>
<dbReference type="EMBL" id="QXFK01000018">
    <property type="protein sequence ID" value="RIV77223.1"/>
    <property type="molecule type" value="Genomic_DNA"/>
</dbReference>
<keyword evidence="5" id="KW-1185">Reference proteome</keyword>
<dbReference type="InterPro" id="IPR008928">
    <property type="entry name" value="6-hairpin_glycosidase_sf"/>
</dbReference>
<evidence type="ECO:0000256" key="1">
    <source>
        <dbReference type="SAM" id="MobiDB-lite"/>
    </source>
</evidence>
<comment type="caution">
    <text evidence="4">The sequence shown here is derived from an EMBL/GenBank/DDBJ whole genome shotgun (WGS) entry which is preliminary data.</text>
</comment>
<gene>
    <name evidence="4" type="ORF">D2V04_13310</name>
</gene>
<evidence type="ECO:0000313" key="4">
    <source>
        <dbReference type="EMBL" id="RIV77223.1"/>
    </source>
</evidence>
<feature type="domain" description="Putative glycogen debranching enzyme N-terminal" evidence="2">
    <location>
        <begin position="41"/>
        <end position="233"/>
    </location>
</feature>
<dbReference type="Proteomes" id="UP000285092">
    <property type="component" value="Unassembled WGS sequence"/>
</dbReference>
<protein>
    <submittedName>
        <fullName evidence="4">Amylo-alpha-1,6-glucosidase</fullName>
    </submittedName>
</protein>
<organism evidence="4 5">
    <name type="scientific">Pelagerythrobacter aerophilus</name>
    <dbReference type="NCBI Taxonomy" id="2306995"/>
    <lineage>
        <taxon>Bacteria</taxon>
        <taxon>Pseudomonadati</taxon>
        <taxon>Pseudomonadota</taxon>
        <taxon>Alphaproteobacteria</taxon>
        <taxon>Sphingomonadales</taxon>
        <taxon>Erythrobacteraceae</taxon>
        <taxon>Pelagerythrobacter</taxon>
    </lineage>
</organism>
<dbReference type="SUPFAM" id="SSF48208">
    <property type="entry name" value="Six-hairpin glycosidases"/>
    <property type="match status" value="1"/>
</dbReference>
<evidence type="ECO:0000313" key="5">
    <source>
        <dbReference type="Proteomes" id="UP000285092"/>
    </source>
</evidence>
<proteinExistence type="predicted"/>
<accession>A0A418NGM6</accession>
<sequence length="737" mass="81290">MDAAATPRATSAMAEEETAESPERFAIPAASSLHERRPRTLKHGDTFAVFDHSGDAIAGPGSPEGIYHKDTRHLSHFHLMLNGARPILLSSSLRDDNVALNCDLSNPDMSDGRGKKVLSNDLIHIRRVRFLWQGAMYERLTVGNYDRVAHSLSLELYFEADFADLFEVRGSKRERRGTVHEPVVAADSVRLSYDGLDGVHRATVIRFEPAPQSMAANRAQFLLDLEPRSSRTLIVRISCGDGSDGTSLRRELIRAYRNARRALRDSSSRAASILASNEVFNRSVQRCVADTYMLVTETPHGPYPYAGIPWYSTVFGRDALITALETLWLDPEIAGGVLRYLAAHQARTFDPVADAEPGKILHEVRQGEMAELGEVPFRHYYGSIDSTPLFVMTAGAYFERTGDDALIEALWPNIEAALGWIDRFGDRDGDGYVEYGRHTDEGLANQGWKDSHDSIFHADGTLAVGPIALAEVQAYVYGAWQAAAAMLRALGDEEGAAAYRTRAADLRDRFDRDFFDEELGTYVLALDGNKQACRVKSSNAGHVLLTGLALPERAALTARTLMEPASFSGWGIRTIAAGQPRYNPMSYHNGSIWPHENAIIAAGLARYGLRREASAVFEGLFAASTYVDLRRLPELFCGFSRRPAQGPTFYPVSCIPQAWAAAAPLFLIQSSLGLSLDAAAREIVFDQPYLPQFLDDVYLRNLTVAGARADIMLHRSGSKVLVDVRKREGDVRVIARV</sequence>
<dbReference type="InterPro" id="IPR032856">
    <property type="entry name" value="GDE_N_bis"/>
</dbReference>
<evidence type="ECO:0000259" key="2">
    <source>
        <dbReference type="Pfam" id="PF14742"/>
    </source>
</evidence>
<evidence type="ECO:0000259" key="3">
    <source>
        <dbReference type="Pfam" id="PF22422"/>
    </source>
</evidence>
<feature type="region of interest" description="Disordered" evidence="1">
    <location>
        <begin position="1"/>
        <end position="37"/>
    </location>
</feature>
<dbReference type="Pfam" id="PF14742">
    <property type="entry name" value="GDE_N_bis"/>
    <property type="match status" value="1"/>
</dbReference>
<name>A0A418NGM6_9SPHN</name>
<reference evidence="4 5" key="1">
    <citation type="submission" date="2018-08" db="EMBL/GenBank/DDBJ databases">
        <title>Altererythrobacter sp.Ery1 and Ery12, the genome sequencing of novel strains in genus Alterythrobacter.</title>
        <authorList>
            <person name="Cheng H."/>
            <person name="Wu Y.-H."/>
            <person name="Fang C."/>
            <person name="Xu X.-W."/>
        </authorList>
    </citation>
    <scope>NUCLEOTIDE SEQUENCE [LARGE SCALE GENOMIC DNA]</scope>
    <source>
        <strain evidence="4 5">Ery1</strain>
    </source>
</reference>
<dbReference type="Gene3D" id="1.50.10.10">
    <property type="match status" value="1"/>
</dbReference>
<dbReference type="AlphaFoldDB" id="A0A418NGM6"/>
<dbReference type="GO" id="GO:0005975">
    <property type="term" value="P:carbohydrate metabolic process"/>
    <property type="evidence" value="ECO:0007669"/>
    <property type="project" value="InterPro"/>
</dbReference>
<feature type="domain" description="Mannosylglycerate hydrolase MGH1-like glycoside hydrolase" evidence="3">
    <location>
        <begin position="318"/>
        <end position="622"/>
    </location>
</feature>
<dbReference type="Pfam" id="PF22422">
    <property type="entry name" value="MGH1-like_GH"/>
    <property type="match status" value="1"/>
</dbReference>
<dbReference type="OrthoDB" id="9759959at2"/>
<dbReference type="InterPro" id="IPR054491">
    <property type="entry name" value="MGH1-like_GH"/>
</dbReference>